<proteinExistence type="predicted"/>
<evidence type="ECO:0000313" key="2">
    <source>
        <dbReference type="EMBL" id="KKL79840.1"/>
    </source>
</evidence>
<accession>A0A0F8ZAI3</accession>
<comment type="caution">
    <text evidence="1">The sequence shown here is derived from an EMBL/GenBank/DDBJ whole genome shotgun (WGS) entry which is preliminary data.</text>
</comment>
<protein>
    <submittedName>
        <fullName evidence="1">Uncharacterized protein</fullName>
    </submittedName>
</protein>
<organism evidence="1">
    <name type="scientific">marine sediment metagenome</name>
    <dbReference type="NCBI Taxonomy" id="412755"/>
    <lineage>
        <taxon>unclassified sequences</taxon>
        <taxon>metagenomes</taxon>
        <taxon>ecological metagenomes</taxon>
    </lineage>
</organism>
<dbReference type="EMBL" id="LAZR01048920">
    <property type="protein sequence ID" value="KKK90832.1"/>
    <property type="molecule type" value="Genomic_DNA"/>
</dbReference>
<gene>
    <name evidence="2" type="ORF">LCGC14_2010840</name>
    <name evidence="1" type="ORF">LCGC14_2718980</name>
</gene>
<sequence length="33" mass="3876">MAWRLIPKNWQEDLSEDFEIVALGMFVFFALGT</sequence>
<feature type="non-terminal residue" evidence="1">
    <location>
        <position position="33"/>
    </location>
</feature>
<evidence type="ECO:0000313" key="1">
    <source>
        <dbReference type="EMBL" id="KKK90832.1"/>
    </source>
</evidence>
<name>A0A0F8ZAI3_9ZZZZ</name>
<dbReference type="AlphaFoldDB" id="A0A0F8ZAI3"/>
<dbReference type="EMBL" id="LAZR01023050">
    <property type="protein sequence ID" value="KKL79840.1"/>
    <property type="molecule type" value="Genomic_DNA"/>
</dbReference>
<reference evidence="1" key="1">
    <citation type="journal article" date="2015" name="Nature">
        <title>Complex archaea that bridge the gap between prokaryotes and eukaryotes.</title>
        <authorList>
            <person name="Spang A."/>
            <person name="Saw J.H."/>
            <person name="Jorgensen S.L."/>
            <person name="Zaremba-Niedzwiedzka K."/>
            <person name="Martijn J."/>
            <person name="Lind A.E."/>
            <person name="van Eijk R."/>
            <person name="Schleper C."/>
            <person name="Guy L."/>
            <person name="Ettema T.J."/>
        </authorList>
    </citation>
    <scope>NUCLEOTIDE SEQUENCE</scope>
</reference>